<dbReference type="AlphaFoldDB" id="A0A7C9GV44"/>
<dbReference type="InterPro" id="IPR023373">
    <property type="entry name" value="YmcC_sf"/>
</dbReference>
<sequence length="221" mass="24549">MVDPLSRRHLLASVTALGLAGCTGDIRKTSPFWSTVTNTRPQKADDDIRAYADSLPYASMLFWFDGQSRSLIVLGKEEPEDRLTWYTAEKQAVTTFGPFITRAIGTEVELRSTTFGPGWSSDVRQLAGKSLTRQTVVAHRNNEVTATLTSRFHNAGMTMIKVLGKAIEAYRIDESMIADNRVRILNSYWVDPATGAWLKTRQQVIPLMSPVNTAMLKPPTG</sequence>
<organism evidence="1 2">
    <name type="scientific">Sandarakinorhabdus fusca</name>
    <dbReference type="NCBI Taxonomy" id="1439888"/>
    <lineage>
        <taxon>Bacteria</taxon>
        <taxon>Pseudomonadati</taxon>
        <taxon>Pseudomonadota</taxon>
        <taxon>Alphaproteobacteria</taxon>
        <taxon>Sphingomonadales</taxon>
        <taxon>Sphingosinicellaceae</taxon>
        <taxon>Sandarakinorhabdus</taxon>
    </lineage>
</organism>
<evidence type="ECO:0008006" key="3">
    <source>
        <dbReference type="Google" id="ProtNLM"/>
    </source>
</evidence>
<keyword evidence="2" id="KW-1185">Reference proteome</keyword>
<evidence type="ECO:0000313" key="2">
    <source>
        <dbReference type="Proteomes" id="UP000481327"/>
    </source>
</evidence>
<dbReference type="InterPro" id="IPR021308">
    <property type="entry name" value="GfcB"/>
</dbReference>
<dbReference type="Proteomes" id="UP000481327">
    <property type="component" value="Unassembled WGS sequence"/>
</dbReference>
<gene>
    <name evidence="1" type="ORF">F3168_07325</name>
</gene>
<accession>A0A7C9GV44</accession>
<dbReference type="OrthoDB" id="6237231at2"/>
<dbReference type="SUPFAM" id="SSF159270">
    <property type="entry name" value="YmcC-like"/>
    <property type="match status" value="1"/>
</dbReference>
<evidence type="ECO:0000313" key="1">
    <source>
        <dbReference type="EMBL" id="MQT17069.1"/>
    </source>
</evidence>
<protein>
    <recommendedName>
        <fullName evidence="3">YjbF family lipoprotein</fullName>
    </recommendedName>
</protein>
<proteinExistence type="predicted"/>
<dbReference type="Pfam" id="PF11102">
    <property type="entry name" value="YjbF"/>
    <property type="match status" value="1"/>
</dbReference>
<dbReference type="PROSITE" id="PS51257">
    <property type="entry name" value="PROKAR_LIPOPROTEIN"/>
    <property type="match status" value="1"/>
</dbReference>
<comment type="caution">
    <text evidence="1">The sequence shown here is derived from an EMBL/GenBank/DDBJ whole genome shotgun (WGS) entry which is preliminary data.</text>
</comment>
<dbReference type="Gene3D" id="2.40.360.10">
    <property type="entry name" value="YmcC-like"/>
    <property type="match status" value="1"/>
</dbReference>
<reference evidence="1 2" key="1">
    <citation type="submission" date="2019-09" db="EMBL/GenBank/DDBJ databases">
        <title>Polymorphobacter sp. isolated from a lake in China.</title>
        <authorList>
            <person name="Liu Z."/>
        </authorList>
    </citation>
    <scope>NUCLEOTIDE SEQUENCE [LARGE SCALE GENOMIC DNA]</scope>
    <source>
        <strain evidence="1 2">D40P</strain>
    </source>
</reference>
<dbReference type="EMBL" id="WIOL01000002">
    <property type="protein sequence ID" value="MQT17069.1"/>
    <property type="molecule type" value="Genomic_DNA"/>
</dbReference>
<name>A0A7C9GV44_9SPHN</name>